<keyword evidence="11" id="KW-1185">Reference proteome</keyword>
<dbReference type="InterPro" id="IPR000719">
    <property type="entry name" value="Prot_kinase_dom"/>
</dbReference>
<dbReference type="InterPro" id="IPR017441">
    <property type="entry name" value="Protein_kinase_ATP_BS"/>
</dbReference>
<feature type="compositionally biased region" description="Basic and acidic residues" evidence="8">
    <location>
        <begin position="528"/>
        <end position="538"/>
    </location>
</feature>
<accession>A0A168AIV6</accession>
<dbReference type="FunFam" id="3.30.200.20:FF:000091">
    <property type="entry name" value="Serine/threonine-protein kinase PLK"/>
    <property type="match status" value="1"/>
</dbReference>
<dbReference type="GO" id="GO:0005524">
    <property type="term" value="F:ATP binding"/>
    <property type="evidence" value="ECO:0007669"/>
    <property type="project" value="UniProtKB-UniRule"/>
</dbReference>
<dbReference type="SMART" id="SM00220">
    <property type="entry name" value="S_TKc"/>
    <property type="match status" value="1"/>
</dbReference>
<dbReference type="Gene3D" id="3.30.200.20">
    <property type="entry name" value="Phosphorylase Kinase, domain 1"/>
    <property type="match status" value="1"/>
</dbReference>
<dbReference type="CDD" id="cd13117">
    <property type="entry name" value="POLO_box_2"/>
    <property type="match status" value="1"/>
</dbReference>
<keyword evidence="5 10" id="KW-0418">Kinase</keyword>
<dbReference type="GO" id="GO:0000922">
    <property type="term" value="C:spindle pole"/>
    <property type="evidence" value="ECO:0007669"/>
    <property type="project" value="TreeGrafter"/>
</dbReference>
<dbReference type="GO" id="GO:0007052">
    <property type="term" value="P:mitotic spindle organization"/>
    <property type="evidence" value="ECO:0007669"/>
    <property type="project" value="TreeGrafter"/>
</dbReference>
<organism evidence="10 11">
    <name type="scientific">Ascosphaera apis ARSEF 7405</name>
    <dbReference type="NCBI Taxonomy" id="392613"/>
    <lineage>
        <taxon>Eukaryota</taxon>
        <taxon>Fungi</taxon>
        <taxon>Dikarya</taxon>
        <taxon>Ascomycota</taxon>
        <taxon>Pezizomycotina</taxon>
        <taxon>Eurotiomycetes</taxon>
        <taxon>Eurotiomycetidae</taxon>
        <taxon>Onygenales</taxon>
        <taxon>Ascosphaeraceae</taxon>
        <taxon>Ascosphaera</taxon>
    </lineage>
</organism>
<sequence>MAVQALSPRSTNILRRPKSDMDKQQQHQQQQPHHSAKPVAESTSRKNTSNPKPHAAPPPALVREPTDEGEEYITGKFLGKGGFAICYEGRLVRNNRVFALKVVKSEMSQKKMAEKFRTELQIHSKLQHPNIVGFHRAFAYEKSIYVVLELCANGSVMDMVKKRKCLTLPEVRRFMVQLCGAVKYMHRRCVAHRDLKMGNLFLDKDMNIKVGDFGLAACIISEKDEKRRRTLCGTPNYIAPEVLDKSKGGHNQKVDIWSIGVIFFAMLTGIPPFQSKTQDEIYRKVKTLSYGWPKESDCPNDIPPEAKDIVKRCLNLDEEDRPEPDDIVDHPFFNMYPGCIPRELDRSILTSTPTWIKNSSPRGDRMITGYSLNHDPKYRAELRDAHGFEESYFISKDLFYSECGVGRTQAGYVRRSVGVRPTRSVYAECVTEESYGLQPLIPLPENRIYTPFLADEDDWSADGADDGSISPTLDGLPKSMRGTAQKLQALNMARTQTALAAAQNRLKENKPQSHAAVMRQQALPLRPAVHETRSRTIEDREKYLAKGAYVSRGQAAVSTNHLPEPTTRSKTPSTGPGTMASTTSRRTHQQDTLEVPSSKSSSIAKSPSAPALTKGQVYSRNDARAERYESTKHSEAVLDARAKARQPFLKGSKSATMGSYPDAGAEDRISSSKSTVSAGATHASSKKMITGTSPLIHADEPSEIMPGTSQSEVMRGLERYLISLSSFADPEHASDIMKARRKEKRPRFYPHPYVVKWVDYTNRYGIGYVLDDGSVGCVFKAEHGGPSSGVVVRHGEAHIRRKTRAKKSSRPVERYADVNQLVPRDGADIEFYESLGPQASNCDGLRRTLVPPKTFEVKTTGGTNNVRVRAEGGASIARSEAEKVRRVKLVDQFGKYMIGTLGASDDEEDVKDDTPISTQFVKFYQRLGNVGVWGFGDGAFQFNFPDHTKLVLSHAKQDSDTPTDPLACQIDFYHLSTSAARYLAAKGRMHSSSFESRAVACDDIATYFAALRGGHSSPSKLCDVLEANAFVDKVDFIRTVLESWTRSRKLGAPVLPPYSHQSSRNKSPTGEIFWEGAQEKTWIGPSGSKFVWVTVGAHGGDNDYLAVTFRRNPETGEVQCTGADSLKELGDRLMKLIQ</sequence>
<reference evidence="10 11" key="1">
    <citation type="journal article" date="2016" name="Genome Biol. Evol.">
        <title>Divergent and convergent evolution of fungal pathogenicity.</title>
        <authorList>
            <person name="Shang Y."/>
            <person name="Xiao G."/>
            <person name="Zheng P."/>
            <person name="Cen K."/>
            <person name="Zhan S."/>
            <person name="Wang C."/>
        </authorList>
    </citation>
    <scope>NUCLEOTIDE SEQUENCE [LARGE SCALE GENOMIC DNA]</scope>
    <source>
        <strain evidence="10 11">ARSEF 7405</strain>
    </source>
</reference>
<dbReference type="EMBL" id="AZGZ01000007">
    <property type="protein sequence ID" value="KZZ93976.1"/>
    <property type="molecule type" value="Genomic_DNA"/>
</dbReference>
<dbReference type="Pfam" id="PF00069">
    <property type="entry name" value="Pkinase"/>
    <property type="match status" value="1"/>
</dbReference>
<dbReference type="FunFam" id="1.10.510.10:FF:000652">
    <property type="entry name" value="Serine/threonine-protein kinase"/>
    <property type="match status" value="1"/>
</dbReference>
<evidence type="ECO:0000313" key="10">
    <source>
        <dbReference type="EMBL" id="KZZ93976.1"/>
    </source>
</evidence>
<keyword evidence="1 10" id="KW-0723">Serine/threonine-protein kinase</keyword>
<evidence type="ECO:0000256" key="2">
    <source>
        <dbReference type="ARBA" id="ARBA00022679"/>
    </source>
</evidence>
<dbReference type="PROSITE" id="PS50011">
    <property type="entry name" value="PROTEIN_KINASE_DOM"/>
    <property type="match status" value="1"/>
</dbReference>
<evidence type="ECO:0000259" key="9">
    <source>
        <dbReference type="PROSITE" id="PS50011"/>
    </source>
</evidence>
<feature type="region of interest" description="Disordered" evidence="8">
    <location>
        <begin position="553"/>
        <end position="636"/>
    </location>
</feature>
<dbReference type="PANTHER" id="PTHR24345:SF0">
    <property type="entry name" value="CELL CYCLE SERINE_THREONINE-PROTEIN KINASE CDC5_MSD2"/>
    <property type="match status" value="1"/>
</dbReference>
<dbReference type="GO" id="GO:0005737">
    <property type="term" value="C:cytoplasm"/>
    <property type="evidence" value="ECO:0007669"/>
    <property type="project" value="TreeGrafter"/>
</dbReference>
<dbReference type="OrthoDB" id="408964at2759"/>
<feature type="binding site" evidence="7">
    <location>
        <position position="101"/>
    </location>
    <ligand>
        <name>ATP</name>
        <dbReference type="ChEBI" id="CHEBI:30616"/>
    </ligand>
</feature>
<dbReference type="GO" id="GO:0005816">
    <property type="term" value="C:spindle pole body"/>
    <property type="evidence" value="ECO:0007669"/>
    <property type="project" value="TreeGrafter"/>
</dbReference>
<keyword evidence="2" id="KW-0808">Transferase</keyword>
<evidence type="ECO:0000256" key="4">
    <source>
        <dbReference type="ARBA" id="ARBA00022741"/>
    </source>
</evidence>
<evidence type="ECO:0000256" key="6">
    <source>
        <dbReference type="ARBA" id="ARBA00022840"/>
    </source>
</evidence>
<keyword evidence="6 7" id="KW-0067">ATP-binding</keyword>
<evidence type="ECO:0000256" key="1">
    <source>
        <dbReference type="ARBA" id="ARBA00022527"/>
    </source>
</evidence>
<dbReference type="GO" id="GO:0005634">
    <property type="term" value="C:nucleus"/>
    <property type="evidence" value="ECO:0007669"/>
    <property type="project" value="TreeGrafter"/>
</dbReference>
<dbReference type="Gene3D" id="3.30.1120.30">
    <property type="entry name" value="POLO box domain"/>
    <property type="match status" value="2"/>
</dbReference>
<dbReference type="AlphaFoldDB" id="A0A168AIV6"/>
<evidence type="ECO:0000256" key="3">
    <source>
        <dbReference type="ARBA" id="ARBA00022737"/>
    </source>
</evidence>
<keyword evidence="3" id="KW-0677">Repeat</keyword>
<protein>
    <submittedName>
        <fullName evidence="10">Serine/threonine protein kinase</fullName>
    </submittedName>
</protein>
<feature type="domain" description="Protein kinase" evidence="9">
    <location>
        <begin position="72"/>
        <end position="333"/>
    </location>
</feature>
<dbReference type="InterPro" id="IPR033701">
    <property type="entry name" value="POLO_box_1"/>
</dbReference>
<feature type="compositionally biased region" description="Polar residues" evidence="8">
    <location>
        <begin position="41"/>
        <end position="51"/>
    </location>
</feature>
<feature type="compositionally biased region" description="Basic and acidic residues" evidence="8">
    <location>
        <begin position="621"/>
        <end position="636"/>
    </location>
</feature>
<dbReference type="PROSITE" id="PS00107">
    <property type="entry name" value="PROTEIN_KINASE_ATP"/>
    <property type="match status" value="1"/>
</dbReference>
<dbReference type="PROSITE" id="PS00108">
    <property type="entry name" value="PROTEIN_KINASE_ST"/>
    <property type="match status" value="1"/>
</dbReference>
<feature type="compositionally biased region" description="Low complexity" evidence="8">
    <location>
        <begin position="596"/>
        <end position="611"/>
    </location>
</feature>
<dbReference type="InterPro" id="IPR033695">
    <property type="entry name" value="POLO_box_2"/>
</dbReference>
<gene>
    <name evidence="10" type="ORF">AAP_02069</name>
</gene>
<feature type="region of interest" description="Disordered" evidence="8">
    <location>
        <begin position="506"/>
        <end position="538"/>
    </location>
</feature>
<dbReference type="Proteomes" id="UP000242877">
    <property type="component" value="Unassembled WGS sequence"/>
</dbReference>
<dbReference type="InterPro" id="IPR008271">
    <property type="entry name" value="Ser/Thr_kinase_AS"/>
</dbReference>
<feature type="region of interest" description="Disordered" evidence="8">
    <location>
        <begin position="460"/>
        <end position="479"/>
    </location>
</feature>
<dbReference type="InterPro" id="IPR011009">
    <property type="entry name" value="Kinase-like_dom_sf"/>
</dbReference>
<name>A0A168AIV6_9EURO</name>
<dbReference type="VEuPathDB" id="FungiDB:AAP_02069"/>
<feature type="compositionally biased region" description="Polar residues" evidence="8">
    <location>
        <begin position="556"/>
        <end position="584"/>
    </location>
</feature>
<dbReference type="CDD" id="cd14099">
    <property type="entry name" value="STKc_PLK"/>
    <property type="match status" value="1"/>
</dbReference>
<dbReference type="CDD" id="cd13118">
    <property type="entry name" value="POLO_box_1"/>
    <property type="match status" value="1"/>
</dbReference>
<dbReference type="GO" id="GO:0004674">
    <property type="term" value="F:protein serine/threonine kinase activity"/>
    <property type="evidence" value="ECO:0007669"/>
    <property type="project" value="UniProtKB-KW"/>
</dbReference>
<feature type="region of interest" description="Disordered" evidence="8">
    <location>
        <begin position="1"/>
        <end position="67"/>
    </location>
</feature>
<evidence type="ECO:0000256" key="5">
    <source>
        <dbReference type="ARBA" id="ARBA00022777"/>
    </source>
</evidence>
<evidence type="ECO:0000256" key="8">
    <source>
        <dbReference type="SAM" id="MobiDB-lite"/>
    </source>
</evidence>
<dbReference type="FunFam" id="3.30.1120.30:FF:000004">
    <property type="entry name" value="Serine/threonine-protein kinase"/>
    <property type="match status" value="1"/>
</dbReference>
<dbReference type="SUPFAM" id="SSF56112">
    <property type="entry name" value="Protein kinase-like (PK-like)"/>
    <property type="match status" value="1"/>
</dbReference>
<evidence type="ECO:0000256" key="7">
    <source>
        <dbReference type="PROSITE-ProRule" id="PRU10141"/>
    </source>
</evidence>
<dbReference type="InterPro" id="IPR036947">
    <property type="entry name" value="POLO_box_dom_sf"/>
</dbReference>
<dbReference type="SUPFAM" id="SSF82615">
    <property type="entry name" value="Polo-box domain"/>
    <property type="match status" value="2"/>
</dbReference>
<dbReference type="PANTHER" id="PTHR24345">
    <property type="entry name" value="SERINE/THREONINE-PROTEIN KINASE PLK"/>
    <property type="match status" value="1"/>
</dbReference>
<comment type="caution">
    <text evidence="10">The sequence shown here is derived from an EMBL/GenBank/DDBJ whole genome shotgun (WGS) entry which is preliminary data.</text>
</comment>
<proteinExistence type="predicted"/>
<feature type="region of interest" description="Disordered" evidence="8">
    <location>
        <begin position="652"/>
        <end position="671"/>
    </location>
</feature>
<dbReference type="Gene3D" id="1.10.510.10">
    <property type="entry name" value="Transferase(Phosphotransferase) domain 1"/>
    <property type="match status" value="1"/>
</dbReference>
<keyword evidence="4 7" id="KW-0547">Nucleotide-binding</keyword>
<dbReference type="GO" id="GO:0000776">
    <property type="term" value="C:kinetochore"/>
    <property type="evidence" value="ECO:0007669"/>
    <property type="project" value="TreeGrafter"/>
</dbReference>
<evidence type="ECO:0000313" key="11">
    <source>
        <dbReference type="Proteomes" id="UP000242877"/>
    </source>
</evidence>